<gene>
    <name evidence="1" type="ORF">L9F63_011413</name>
</gene>
<dbReference type="EMBL" id="JASPKZ010001587">
    <property type="protein sequence ID" value="KAJ9597703.1"/>
    <property type="molecule type" value="Genomic_DNA"/>
</dbReference>
<reference evidence="1" key="1">
    <citation type="journal article" date="2023" name="IScience">
        <title>Live-bearing cockroach genome reveals convergent evolutionary mechanisms linked to viviparity in insects and beyond.</title>
        <authorList>
            <person name="Fouks B."/>
            <person name="Harrison M.C."/>
            <person name="Mikhailova A.A."/>
            <person name="Marchal E."/>
            <person name="English S."/>
            <person name="Carruthers M."/>
            <person name="Jennings E.C."/>
            <person name="Chiamaka E.L."/>
            <person name="Frigard R.A."/>
            <person name="Pippel M."/>
            <person name="Attardo G.M."/>
            <person name="Benoit J.B."/>
            <person name="Bornberg-Bauer E."/>
            <person name="Tobe S.S."/>
        </authorList>
    </citation>
    <scope>NUCLEOTIDE SEQUENCE</scope>
    <source>
        <strain evidence="1">Stay&amp;Tobe</strain>
    </source>
</reference>
<name>A0AAD8EPE2_DIPPU</name>
<keyword evidence="2" id="KW-1185">Reference proteome</keyword>
<protein>
    <submittedName>
        <fullName evidence="1">Uncharacterized protein</fullName>
    </submittedName>
</protein>
<evidence type="ECO:0000313" key="2">
    <source>
        <dbReference type="Proteomes" id="UP001233999"/>
    </source>
</evidence>
<comment type="caution">
    <text evidence="1">The sequence shown here is derived from an EMBL/GenBank/DDBJ whole genome shotgun (WGS) entry which is preliminary data.</text>
</comment>
<organism evidence="1 2">
    <name type="scientific">Diploptera punctata</name>
    <name type="common">Pacific beetle cockroach</name>
    <dbReference type="NCBI Taxonomy" id="6984"/>
    <lineage>
        <taxon>Eukaryota</taxon>
        <taxon>Metazoa</taxon>
        <taxon>Ecdysozoa</taxon>
        <taxon>Arthropoda</taxon>
        <taxon>Hexapoda</taxon>
        <taxon>Insecta</taxon>
        <taxon>Pterygota</taxon>
        <taxon>Neoptera</taxon>
        <taxon>Polyneoptera</taxon>
        <taxon>Dictyoptera</taxon>
        <taxon>Blattodea</taxon>
        <taxon>Blaberoidea</taxon>
        <taxon>Blaberidae</taxon>
        <taxon>Diplopterinae</taxon>
        <taxon>Diploptera</taxon>
    </lineage>
</organism>
<dbReference type="AlphaFoldDB" id="A0AAD8EPE2"/>
<proteinExistence type="predicted"/>
<reference evidence="1" key="2">
    <citation type="submission" date="2023-05" db="EMBL/GenBank/DDBJ databases">
        <authorList>
            <person name="Fouks B."/>
        </authorList>
    </citation>
    <scope>NUCLEOTIDE SEQUENCE</scope>
    <source>
        <strain evidence="1">Stay&amp;Tobe</strain>
        <tissue evidence="1">Testes</tissue>
    </source>
</reference>
<accession>A0AAD8EPE2</accession>
<feature type="non-terminal residue" evidence="1">
    <location>
        <position position="1"/>
    </location>
</feature>
<sequence>GQGTLYLRRYRLCNECNGLKEIVCFVSPSALPYYFRMLRTQYVRISKTCSLSIEFRNTLYIYT</sequence>
<dbReference type="Proteomes" id="UP001233999">
    <property type="component" value="Unassembled WGS sequence"/>
</dbReference>
<evidence type="ECO:0000313" key="1">
    <source>
        <dbReference type="EMBL" id="KAJ9597703.1"/>
    </source>
</evidence>
<feature type="non-terminal residue" evidence="1">
    <location>
        <position position="63"/>
    </location>
</feature>